<evidence type="ECO:0000313" key="1">
    <source>
        <dbReference type="EMBL" id="CAN0518008.1"/>
    </source>
</evidence>
<sequence length="141" mass="14957">MGAGPGQPAPHRGARSSPSTPIRGPGPSALRTPPILRALCPEASSILYHQKLERVRQLAPSNQPSVQFSSEKAHTLSAGEGRPRNLSQMPGRAERALLKPTDCVFMPVPKTFGDTGRPPEARHSHSGDGRGPTRDTITSLG</sequence>
<protein>
    <submittedName>
        <fullName evidence="1">Uncharacterized protein</fullName>
    </submittedName>
</protein>
<gene>
    <name evidence="1" type="ORF">MRATA1EN22A_LOCUS23686</name>
</gene>
<dbReference type="EMBL" id="OX596088">
    <property type="protein sequence ID" value="CAN0518008.1"/>
    <property type="molecule type" value="Genomic_DNA"/>
</dbReference>
<evidence type="ECO:0000313" key="2">
    <source>
        <dbReference type="Proteomes" id="UP001162501"/>
    </source>
</evidence>
<reference evidence="1" key="1">
    <citation type="submission" date="2023-05" db="EMBL/GenBank/DDBJ databases">
        <authorList>
            <consortium name="ELIXIR-Norway"/>
        </authorList>
    </citation>
    <scope>NUCLEOTIDE SEQUENCE</scope>
</reference>
<dbReference type="Proteomes" id="UP001162501">
    <property type="component" value="Chromosome 4"/>
</dbReference>
<name>A0AC59ZVN5_RANTA</name>
<organism evidence="1 2">
    <name type="scientific">Rangifer tarandus platyrhynchus</name>
    <name type="common">Svalbard reindeer</name>
    <dbReference type="NCBI Taxonomy" id="3082113"/>
    <lineage>
        <taxon>Eukaryota</taxon>
        <taxon>Metazoa</taxon>
        <taxon>Chordata</taxon>
        <taxon>Craniata</taxon>
        <taxon>Vertebrata</taxon>
        <taxon>Euteleostomi</taxon>
        <taxon>Mammalia</taxon>
        <taxon>Eutheria</taxon>
        <taxon>Laurasiatheria</taxon>
        <taxon>Artiodactyla</taxon>
        <taxon>Ruminantia</taxon>
        <taxon>Pecora</taxon>
        <taxon>Cervidae</taxon>
        <taxon>Odocoileinae</taxon>
        <taxon>Rangifer</taxon>
    </lineage>
</organism>
<proteinExistence type="predicted"/>
<accession>A0AC59ZVN5</accession>
<reference evidence="1" key="2">
    <citation type="submission" date="2025-03" db="EMBL/GenBank/DDBJ databases">
        <authorList>
            <consortium name="ELIXIR-Norway"/>
            <consortium name="Elixir Norway"/>
        </authorList>
    </citation>
    <scope>NUCLEOTIDE SEQUENCE</scope>
</reference>